<proteinExistence type="inferred from homology"/>
<sequence>MKFEITNDYKNIREFLKEELMLSKKNIHTINIDKNNIFLNNELTNMYKELKIGDILEINLTLSTSNYLKNNEKEITIEYEDDFILVASKPFGMKTHPNDNEIENDTLVNFLIKDFEYLEPIHRLDIDTCGLVIFAKTPFIKAKLDYMLENKEIMRFYSAIVKNNINTQKISTNIGRDNRENNKMTVTKNGKIAITNILECEKLNNGFYKLLINLETGRTHQIRVHLNYLNNSIVGDKLYSKDGYKYDNMYLGALKLEFIHPIYKKKIVVYSKYKKVFENTKFKNIDSH</sequence>
<comment type="catalytic activity">
    <reaction evidence="1">
        <text>a uridine in RNA = a pseudouridine in RNA</text>
        <dbReference type="Rhea" id="RHEA:48348"/>
        <dbReference type="Rhea" id="RHEA-COMP:12068"/>
        <dbReference type="Rhea" id="RHEA-COMP:12069"/>
        <dbReference type="ChEBI" id="CHEBI:65314"/>
        <dbReference type="ChEBI" id="CHEBI:65315"/>
    </reaction>
</comment>
<evidence type="ECO:0000256" key="1">
    <source>
        <dbReference type="ARBA" id="ARBA00000073"/>
    </source>
</evidence>
<comment type="similarity">
    <text evidence="2">Belongs to the pseudouridine synthase RluA family.</text>
</comment>
<dbReference type="PANTHER" id="PTHR21600:SF87">
    <property type="entry name" value="RNA PSEUDOURIDYLATE SYNTHASE DOMAIN-CONTAINING PROTEIN 1"/>
    <property type="match status" value="1"/>
</dbReference>
<evidence type="ECO:0000259" key="5">
    <source>
        <dbReference type="Pfam" id="PF00849"/>
    </source>
</evidence>
<feature type="domain" description="Pseudouridine synthase RsuA/RluA-like" evidence="5">
    <location>
        <begin position="85"/>
        <end position="227"/>
    </location>
</feature>
<dbReference type="Pfam" id="PF00849">
    <property type="entry name" value="PseudoU_synth_2"/>
    <property type="match status" value="1"/>
</dbReference>
<dbReference type="SUPFAM" id="SSF55120">
    <property type="entry name" value="Pseudouridine synthase"/>
    <property type="match status" value="1"/>
</dbReference>
<evidence type="ECO:0000256" key="3">
    <source>
        <dbReference type="ARBA" id="ARBA00031870"/>
    </source>
</evidence>
<dbReference type="CDD" id="cd02869">
    <property type="entry name" value="PseudoU_synth_RluA_like"/>
    <property type="match status" value="1"/>
</dbReference>
<protein>
    <recommendedName>
        <fullName evidence="3">RNA pseudouridylate synthase</fullName>
    </recommendedName>
    <alternativeName>
        <fullName evidence="4">RNA-uridine isomerase</fullName>
    </alternativeName>
</protein>
<keyword evidence="7" id="KW-1185">Reference proteome</keyword>
<evidence type="ECO:0000313" key="6">
    <source>
        <dbReference type="EMBL" id="NYS46793.1"/>
    </source>
</evidence>
<dbReference type="PANTHER" id="PTHR21600">
    <property type="entry name" value="MITOCHONDRIAL RNA PSEUDOURIDINE SYNTHASE"/>
    <property type="match status" value="1"/>
</dbReference>
<evidence type="ECO:0000256" key="2">
    <source>
        <dbReference type="ARBA" id="ARBA00010876"/>
    </source>
</evidence>
<dbReference type="Gene3D" id="3.30.2350.10">
    <property type="entry name" value="Pseudouridine synthase"/>
    <property type="match status" value="1"/>
</dbReference>
<dbReference type="PROSITE" id="PS01129">
    <property type="entry name" value="PSI_RLU"/>
    <property type="match status" value="1"/>
</dbReference>
<accession>A0ABX2SXA9</accession>
<comment type="caution">
    <text evidence="6">The sequence shown here is derived from an EMBL/GenBank/DDBJ whole genome shotgun (WGS) entry which is preliminary data.</text>
</comment>
<dbReference type="InterPro" id="IPR006145">
    <property type="entry name" value="PsdUridine_synth_RsuA/RluA"/>
</dbReference>
<organism evidence="6 7">
    <name type="scientific">Gemelliphila palaticanis</name>
    <dbReference type="NCBI Taxonomy" id="81950"/>
    <lineage>
        <taxon>Bacteria</taxon>
        <taxon>Bacillati</taxon>
        <taxon>Bacillota</taxon>
        <taxon>Bacilli</taxon>
        <taxon>Bacillales</taxon>
        <taxon>Gemellaceae</taxon>
        <taxon>Gemelliphila</taxon>
    </lineage>
</organism>
<name>A0ABX2SXA9_9BACL</name>
<evidence type="ECO:0000256" key="4">
    <source>
        <dbReference type="ARBA" id="ARBA00033164"/>
    </source>
</evidence>
<reference evidence="6 7" key="1">
    <citation type="submission" date="2020-07" db="EMBL/GenBank/DDBJ databases">
        <title>MOT database genomes.</title>
        <authorList>
            <person name="Joseph S."/>
            <person name="Aduse-Opoku J."/>
            <person name="Hashim A."/>
            <person name="Wade W."/>
            <person name="Curtis M."/>
        </authorList>
    </citation>
    <scope>NUCLEOTIDE SEQUENCE [LARGE SCALE GENOMIC DNA]</scope>
    <source>
        <strain evidence="6 7">CIP 106318</strain>
    </source>
</reference>
<dbReference type="InterPro" id="IPR006224">
    <property type="entry name" value="PsdUridine_synth_RluA-like_CS"/>
</dbReference>
<gene>
    <name evidence="6" type="ORF">HZY85_01105</name>
</gene>
<dbReference type="Proteomes" id="UP000531840">
    <property type="component" value="Unassembled WGS sequence"/>
</dbReference>
<dbReference type="EMBL" id="JACBYF010000002">
    <property type="protein sequence ID" value="NYS46793.1"/>
    <property type="molecule type" value="Genomic_DNA"/>
</dbReference>
<evidence type="ECO:0000313" key="7">
    <source>
        <dbReference type="Proteomes" id="UP000531840"/>
    </source>
</evidence>
<dbReference type="InterPro" id="IPR050188">
    <property type="entry name" value="RluA_PseudoU_synthase"/>
</dbReference>
<dbReference type="InterPro" id="IPR020103">
    <property type="entry name" value="PsdUridine_synth_cat_dom_sf"/>
</dbReference>
<dbReference type="RefSeq" id="WP_179940002.1">
    <property type="nucleotide sequence ID" value="NZ_JACBYF010000002.1"/>
</dbReference>